<feature type="non-terminal residue" evidence="1">
    <location>
        <position position="1"/>
    </location>
</feature>
<evidence type="ECO:0000313" key="1">
    <source>
        <dbReference type="EMBL" id="TVU26651.1"/>
    </source>
</evidence>
<dbReference type="AlphaFoldDB" id="A0A5J9UTQ1"/>
<dbReference type="EMBL" id="RWGY01000013">
    <property type="protein sequence ID" value="TVU26651.1"/>
    <property type="molecule type" value="Genomic_DNA"/>
</dbReference>
<protein>
    <submittedName>
        <fullName evidence="1">Uncharacterized protein</fullName>
    </submittedName>
</protein>
<evidence type="ECO:0000313" key="2">
    <source>
        <dbReference type="Proteomes" id="UP000324897"/>
    </source>
</evidence>
<reference evidence="1 2" key="1">
    <citation type="journal article" date="2019" name="Sci. Rep.">
        <title>A high-quality genome of Eragrostis curvula grass provides insights into Poaceae evolution and supports new strategies to enhance forage quality.</title>
        <authorList>
            <person name="Carballo J."/>
            <person name="Santos B.A.C.M."/>
            <person name="Zappacosta D."/>
            <person name="Garbus I."/>
            <person name="Selva J.P."/>
            <person name="Gallo C.A."/>
            <person name="Diaz A."/>
            <person name="Albertini E."/>
            <person name="Caccamo M."/>
            <person name="Echenique V."/>
        </authorList>
    </citation>
    <scope>NUCLEOTIDE SEQUENCE [LARGE SCALE GENOMIC DNA]</scope>
    <source>
        <strain evidence="2">cv. Victoria</strain>
        <tissue evidence="1">Leaf</tissue>
    </source>
</reference>
<dbReference type="Gramene" id="TVU26651">
    <property type="protein sequence ID" value="TVU26651"/>
    <property type="gene ID" value="EJB05_29205"/>
</dbReference>
<dbReference type="Proteomes" id="UP000324897">
    <property type="component" value="Chromosome 2"/>
</dbReference>
<keyword evidence="2" id="KW-1185">Reference proteome</keyword>
<comment type="caution">
    <text evidence="1">The sequence shown here is derived from an EMBL/GenBank/DDBJ whole genome shotgun (WGS) entry which is preliminary data.</text>
</comment>
<gene>
    <name evidence="1" type="ORF">EJB05_29205</name>
</gene>
<accession>A0A5J9UTQ1</accession>
<name>A0A5J9UTQ1_9POAL</name>
<sequence length="75" mass="8560">MAELPVLQRKMSRMNITRNITVTSATRDSIRIRTKGLDERTWTMTKDNRGELSCFATCLEHPGLRPPSSVELKVN</sequence>
<organism evidence="1 2">
    <name type="scientific">Eragrostis curvula</name>
    <name type="common">weeping love grass</name>
    <dbReference type="NCBI Taxonomy" id="38414"/>
    <lineage>
        <taxon>Eukaryota</taxon>
        <taxon>Viridiplantae</taxon>
        <taxon>Streptophyta</taxon>
        <taxon>Embryophyta</taxon>
        <taxon>Tracheophyta</taxon>
        <taxon>Spermatophyta</taxon>
        <taxon>Magnoliopsida</taxon>
        <taxon>Liliopsida</taxon>
        <taxon>Poales</taxon>
        <taxon>Poaceae</taxon>
        <taxon>PACMAD clade</taxon>
        <taxon>Chloridoideae</taxon>
        <taxon>Eragrostideae</taxon>
        <taxon>Eragrostidinae</taxon>
        <taxon>Eragrostis</taxon>
    </lineage>
</organism>
<proteinExistence type="predicted"/>